<name>A0A4S4KH27_9APHY</name>
<comment type="caution">
    <text evidence="2">The sequence shown here is derived from an EMBL/GenBank/DDBJ whole genome shotgun (WGS) entry which is preliminary data.</text>
</comment>
<protein>
    <submittedName>
        <fullName evidence="2">Uncharacterized protein</fullName>
    </submittedName>
</protein>
<proteinExistence type="predicted"/>
<gene>
    <name evidence="2" type="ORF">EW026_g4696</name>
</gene>
<reference evidence="2 3" key="1">
    <citation type="submission" date="2019-02" db="EMBL/GenBank/DDBJ databases">
        <title>Genome sequencing of the rare red list fungi Phlebia centrifuga.</title>
        <authorList>
            <person name="Buettner E."/>
            <person name="Kellner H."/>
        </authorList>
    </citation>
    <scope>NUCLEOTIDE SEQUENCE [LARGE SCALE GENOMIC DNA]</scope>
    <source>
        <strain evidence="2 3">DSM 108282</strain>
    </source>
</reference>
<evidence type="ECO:0000256" key="1">
    <source>
        <dbReference type="SAM" id="MobiDB-lite"/>
    </source>
</evidence>
<organism evidence="2 3">
    <name type="scientific">Hermanssonia centrifuga</name>
    <dbReference type="NCBI Taxonomy" id="98765"/>
    <lineage>
        <taxon>Eukaryota</taxon>
        <taxon>Fungi</taxon>
        <taxon>Dikarya</taxon>
        <taxon>Basidiomycota</taxon>
        <taxon>Agaricomycotina</taxon>
        <taxon>Agaricomycetes</taxon>
        <taxon>Polyporales</taxon>
        <taxon>Meruliaceae</taxon>
        <taxon>Hermanssonia</taxon>
    </lineage>
</organism>
<accession>A0A4S4KH27</accession>
<evidence type="ECO:0000313" key="3">
    <source>
        <dbReference type="Proteomes" id="UP000309038"/>
    </source>
</evidence>
<feature type="region of interest" description="Disordered" evidence="1">
    <location>
        <begin position="232"/>
        <end position="251"/>
    </location>
</feature>
<dbReference type="AlphaFoldDB" id="A0A4S4KH27"/>
<dbReference type="EMBL" id="SGPJ01000177">
    <property type="protein sequence ID" value="THG97276.1"/>
    <property type="molecule type" value="Genomic_DNA"/>
</dbReference>
<dbReference type="Proteomes" id="UP000309038">
    <property type="component" value="Unassembled WGS sequence"/>
</dbReference>
<keyword evidence="3" id="KW-1185">Reference proteome</keyword>
<evidence type="ECO:0000313" key="2">
    <source>
        <dbReference type="EMBL" id="THG97276.1"/>
    </source>
</evidence>
<sequence>MRKHANIKPEIAWSHLRKNWAPGYENILSRGHDIYDPGNTLQKLVFLWLAVPWLQAELDAYKEEFNSSKRRADKNKVLPRGIPDLITAKPELHGTVDFKVDVSQDVFDAMETKFAPQDNPVFQLVPPLFHEMAEDYYAAIGRPTVTHATFWEVYQALLSEILQHDDVPDMENIPQSDAHVYDGDAPAVALIPDLQDLDFGEHVAGPGGFYYMGGLQNPNYPDRAYELEAELEAEGMEEEEEEEEFEYTDEE</sequence>